<organism evidence="4 5">
    <name type="scientific">Seiridium cardinale</name>
    <dbReference type="NCBI Taxonomy" id="138064"/>
    <lineage>
        <taxon>Eukaryota</taxon>
        <taxon>Fungi</taxon>
        <taxon>Dikarya</taxon>
        <taxon>Ascomycota</taxon>
        <taxon>Pezizomycotina</taxon>
        <taxon>Sordariomycetes</taxon>
        <taxon>Xylariomycetidae</taxon>
        <taxon>Amphisphaeriales</taxon>
        <taxon>Sporocadaceae</taxon>
        <taxon>Seiridium</taxon>
    </lineage>
</organism>
<dbReference type="InterPro" id="IPR047122">
    <property type="entry name" value="Trans-enoyl_RdTase-like"/>
</dbReference>
<dbReference type="PANTHER" id="PTHR45348">
    <property type="entry name" value="HYPOTHETICAL OXIDOREDUCTASE (EUROFUNG)"/>
    <property type="match status" value="1"/>
</dbReference>
<dbReference type="SMART" id="SM00829">
    <property type="entry name" value="PKS_ER"/>
    <property type="match status" value="1"/>
</dbReference>
<dbReference type="SUPFAM" id="SSF50129">
    <property type="entry name" value="GroES-like"/>
    <property type="match status" value="1"/>
</dbReference>
<comment type="similarity">
    <text evidence="1">Belongs to the zinc-containing alcohol dehydrogenase family.</text>
</comment>
<dbReference type="Gene3D" id="3.40.50.720">
    <property type="entry name" value="NAD(P)-binding Rossmann-like Domain"/>
    <property type="match status" value="1"/>
</dbReference>
<comment type="caution">
    <text evidence="4">The sequence shown here is derived from an EMBL/GenBank/DDBJ whole genome shotgun (WGS) entry which is preliminary data.</text>
</comment>
<evidence type="ECO:0000256" key="1">
    <source>
        <dbReference type="ARBA" id="ARBA00008072"/>
    </source>
</evidence>
<dbReference type="Pfam" id="PF08240">
    <property type="entry name" value="ADH_N"/>
    <property type="match status" value="1"/>
</dbReference>
<keyword evidence="2" id="KW-0560">Oxidoreductase</keyword>
<dbReference type="Proteomes" id="UP001465668">
    <property type="component" value="Unassembled WGS sequence"/>
</dbReference>
<dbReference type="CDD" id="cd08249">
    <property type="entry name" value="enoyl_reductase_like"/>
    <property type="match status" value="1"/>
</dbReference>
<keyword evidence="5" id="KW-1185">Reference proteome</keyword>
<name>A0ABR2XQH2_9PEZI</name>
<evidence type="ECO:0000313" key="5">
    <source>
        <dbReference type="Proteomes" id="UP001465668"/>
    </source>
</evidence>
<dbReference type="EMBL" id="JARVKM010000030">
    <property type="protein sequence ID" value="KAK9776056.1"/>
    <property type="molecule type" value="Genomic_DNA"/>
</dbReference>
<evidence type="ECO:0000313" key="4">
    <source>
        <dbReference type="EMBL" id="KAK9776056.1"/>
    </source>
</evidence>
<dbReference type="InterPro" id="IPR036291">
    <property type="entry name" value="NAD(P)-bd_dom_sf"/>
</dbReference>
<proteinExistence type="inferred from homology"/>
<dbReference type="InterPro" id="IPR013154">
    <property type="entry name" value="ADH-like_N"/>
</dbReference>
<sequence length="350" mass="36651">MAPIESNSAAWIVAEKADPLEVSPGPDQTKPEADEVIIEVSAVAINPSEPYIQTNPFIPLNYPHVLGSDAAGTVVKVGSGVTRFQTGDRVIGHCLGLVYGGARHGAFQKFTACREAAVAKIPDSLPFEQAAVLPLSISTSATALYDHHKLRLPTVEPTKTGKEIVLIWGGATSIGSSAIQFAVASGYKVVTTASAKNHKYVKSLVATGEDDVKVFDYADSDITAKIISHIKESGLTLAGVYDCISLPPTLKVVTDVVGSLGGGLISTVLPGVEGSREDVKLQLVWATNAGMVPDGGAQVWEKFVPGGLEKGTFKALPEAQIVGKGLDQIQTAINLYRKGGVSAKKLVVVL</sequence>
<evidence type="ECO:0000259" key="3">
    <source>
        <dbReference type="SMART" id="SM00829"/>
    </source>
</evidence>
<reference evidence="4 5" key="1">
    <citation type="submission" date="2024-02" db="EMBL/GenBank/DDBJ databases">
        <title>First draft genome assembly of two strains of Seiridium cardinale.</title>
        <authorList>
            <person name="Emiliani G."/>
            <person name="Scali E."/>
        </authorList>
    </citation>
    <scope>NUCLEOTIDE SEQUENCE [LARGE SCALE GENOMIC DNA]</scope>
    <source>
        <strain evidence="4 5">BM-138-000479</strain>
    </source>
</reference>
<dbReference type="InterPro" id="IPR020843">
    <property type="entry name" value="ER"/>
</dbReference>
<feature type="domain" description="Enoyl reductase (ER)" evidence="3">
    <location>
        <begin position="16"/>
        <end position="347"/>
    </location>
</feature>
<gene>
    <name evidence="4" type="ORF">SCAR479_07276</name>
</gene>
<dbReference type="PANTHER" id="PTHR45348:SF2">
    <property type="entry name" value="ZINC-TYPE ALCOHOL DEHYDROGENASE-LIKE PROTEIN C2E1P3.01"/>
    <property type="match status" value="1"/>
</dbReference>
<protein>
    <submittedName>
        <fullName evidence="4">Chaperonin 10-like protein</fullName>
    </submittedName>
</protein>
<evidence type="ECO:0000256" key="2">
    <source>
        <dbReference type="ARBA" id="ARBA00023002"/>
    </source>
</evidence>
<dbReference type="InterPro" id="IPR011032">
    <property type="entry name" value="GroES-like_sf"/>
</dbReference>
<dbReference type="Gene3D" id="3.90.180.10">
    <property type="entry name" value="Medium-chain alcohol dehydrogenases, catalytic domain"/>
    <property type="match status" value="1"/>
</dbReference>
<accession>A0ABR2XQH2</accession>
<dbReference type="SUPFAM" id="SSF51735">
    <property type="entry name" value="NAD(P)-binding Rossmann-fold domains"/>
    <property type="match status" value="1"/>
</dbReference>